<accession>A0A7W2M6J8</accession>
<comment type="caution">
    <text evidence="1">The sequence shown here is derived from an EMBL/GenBank/DDBJ whole genome shotgun (WGS) entry which is preliminary data.</text>
</comment>
<dbReference type="EMBL" id="JACGLT010000010">
    <property type="protein sequence ID" value="MBA6153605.1"/>
    <property type="molecule type" value="Genomic_DNA"/>
</dbReference>
<reference evidence="1 2" key="1">
    <citation type="submission" date="2020-07" db="EMBL/GenBank/DDBJ databases">
        <title>Bacterium isolated from marine sediment.</title>
        <authorList>
            <person name="Shang D."/>
        </authorList>
    </citation>
    <scope>NUCLEOTIDE SEQUENCE [LARGE SCALE GENOMIC DNA]</scope>
    <source>
        <strain evidence="1 2">F6074</strain>
    </source>
</reference>
<evidence type="ECO:0000313" key="1">
    <source>
        <dbReference type="EMBL" id="MBA6153605.1"/>
    </source>
</evidence>
<organism evidence="1 2">
    <name type="scientific">Gelidibacter maritimus</name>
    <dbReference type="NCBI Taxonomy" id="2761487"/>
    <lineage>
        <taxon>Bacteria</taxon>
        <taxon>Pseudomonadati</taxon>
        <taxon>Bacteroidota</taxon>
        <taxon>Flavobacteriia</taxon>
        <taxon>Flavobacteriales</taxon>
        <taxon>Flavobacteriaceae</taxon>
        <taxon>Gelidibacter</taxon>
    </lineage>
</organism>
<evidence type="ECO:0000313" key="2">
    <source>
        <dbReference type="Proteomes" id="UP000541857"/>
    </source>
</evidence>
<keyword evidence="2" id="KW-1185">Reference proteome</keyword>
<dbReference type="AlphaFoldDB" id="A0A7W2M6J8"/>
<dbReference type="Proteomes" id="UP000541857">
    <property type="component" value="Unassembled WGS sequence"/>
</dbReference>
<name>A0A7W2M6J8_9FLAO</name>
<dbReference type="RefSeq" id="WP_182205903.1">
    <property type="nucleotide sequence ID" value="NZ_JACGLT010000010.1"/>
</dbReference>
<protein>
    <submittedName>
        <fullName evidence="1">Uncharacterized protein</fullName>
    </submittedName>
</protein>
<proteinExistence type="predicted"/>
<gene>
    <name evidence="1" type="ORF">H3Z82_12800</name>
</gene>
<sequence length="112" mass="13275">MNFLRQHIIFKALTLLLVLTFLLPSAVKVMHVFENHKHEVCYGEVDAHFHTLDIDCEFYKFKLNIPFTIPQNLATLIVYPEIHIFNTKEYDFLSDYQKLHFSRRGPPVINLI</sequence>